<dbReference type="RefSeq" id="WP_126601502.1">
    <property type="nucleotide sequence ID" value="NZ_BIFQ01000002.1"/>
</dbReference>
<sequence>MMDASKQKTQLLPKEGEKRKLPYLPHPMVNKIWRKRVPVILQMSEVECGLACLAMIMTYHGRQTTISELRANYGAGRDGISALNMVKAARNMGMISRAVALQKNDFKDVTLPAIIHWEFNHFLIVEKWTPEQVTVVDPATGRRQLDAEEFNGGFTGIVLMLEPGMSFHRRKITSSLSLKMYAMQAVRQAPGALIQVILASIILQIIGLLPPILTQTVIDKVIPFHLTNAMILLGAGMLMMLFSQSFITLLREWLLIYVRARIDTHMMLSFFEHLLLLPYNFFQQRSSGDLLTRMGSNTIIRDTLSGQVISTVLDGSMVILYLVILMVVAPTFGLLALVIGVLQIILMLSVYRTIASLAAQELTAQGKSQGYMAEALAGIATLKAAGAEYSAHDRWTNLFFDQLNISTRRGYISTIASTAMGLLRGFAPMALLWVGATQVLNGTLSVGTMLALSSLSTSFLSPLSSLVSSGQQLQIVQAHLERLADIMTSEPEQHAQTLKSPPKLTGHVHLENVSFRYSPETPRVLHNINLHIVAGQKVAIVGRTGSGKSTLGKLLLGLYIPGEGQIYYDGIPLNELQYQEVRRQFGVVLQDSAIFSGTVMENILFNNPHMDKEYAVRAAQMAAIHDDIVRMPLGYETPVAEGGSALSGGQRQRLALARAIAHHPAILLLDEATSNLDVVTEQVVAQNLETLPCTQIIIAHRLSTIRNADVILVMDQGTIVESGTHQDLLQKNGFYTNLIKQQMEKKSPRPLLRKF</sequence>
<dbReference type="GO" id="GO:0006508">
    <property type="term" value="P:proteolysis"/>
    <property type="evidence" value="ECO:0007669"/>
    <property type="project" value="InterPro"/>
</dbReference>
<dbReference type="Pfam" id="PF03412">
    <property type="entry name" value="Peptidase_C39"/>
    <property type="match status" value="1"/>
</dbReference>
<dbReference type="SMART" id="SM00382">
    <property type="entry name" value="AAA"/>
    <property type="match status" value="1"/>
</dbReference>
<evidence type="ECO:0000313" key="15">
    <source>
        <dbReference type="EMBL" id="GCE09054.1"/>
    </source>
</evidence>
<keyword evidence="7" id="KW-0645">Protease</keyword>
<evidence type="ECO:0000256" key="6">
    <source>
        <dbReference type="ARBA" id="ARBA00022801"/>
    </source>
</evidence>
<dbReference type="Gene3D" id="1.20.1560.10">
    <property type="entry name" value="ABC transporter type 1, transmembrane domain"/>
    <property type="match status" value="1"/>
</dbReference>
<keyword evidence="8" id="KW-0067">ATP-binding</keyword>
<keyword evidence="5" id="KW-0547">Nucleotide-binding</keyword>
<evidence type="ECO:0000256" key="11">
    <source>
        <dbReference type="SAM" id="Phobius"/>
    </source>
</evidence>
<evidence type="ECO:0000256" key="1">
    <source>
        <dbReference type="ARBA" id="ARBA00004651"/>
    </source>
</evidence>
<dbReference type="GO" id="GO:0008234">
    <property type="term" value="F:cysteine-type peptidase activity"/>
    <property type="evidence" value="ECO:0007669"/>
    <property type="project" value="UniProtKB-KW"/>
</dbReference>
<feature type="domain" description="Peptidase C39" evidence="14">
    <location>
        <begin position="42"/>
        <end position="161"/>
    </location>
</feature>
<keyword evidence="7" id="KW-0788">Thiol protease</keyword>
<dbReference type="PROSITE" id="PS00211">
    <property type="entry name" value="ABC_TRANSPORTER_1"/>
    <property type="match status" value="1"/>
</dbReference>
<feature type="transmembrane region" description="Helical" evidence="11">
    <location>
        <begin position="189"/>
        <end position="209"/>
    </location>
</feature>
<dbReference type="InterPro" id="IPR017871">
    <property type="entry name" value="ABC_transporter-like_CS"/>
</dbReference>
<evidence type="ECO:0000256" key="9">
    <source>
        <dbReference type="ARBA" id="ARBA00022989"/>
    </source>
</evidence>
<dbReference type="CDD" id="cd18779">
    <property type="entry name" value="ABC_6TM_T1SS_like"/>
    <property type="match status" value="1"/>
</dbReference>
<feature type="transmembrane region" description="Helical" evidence="11">
    <location>
        <begin position="318"/>
        <end position="346"/>
    </location>
</feature>
<dbReference type="InterPro" id="IPR036640">
    <property type="entry name" value="ABC1_TM_sf"/>
</dbReference>
<dbReference type="Pfam" id="PF00005">
    <property type="entry name" value="ABC_tran"/>
    <property type="match status" value="1"/>
</dbReference>
<dbReference type="GO" id="GO:0005524">
    <property type="term" value="F:ATP binding"/>
    <property type="evidence" value="ECO:0007669"/>
    <property type="project" value="UniProtKB-KW"/>
</dbReference>
<feature type="domain" description="ABC transmembrane type-1" evidence="13">
    <location>
        <begin position="194"/>
        <end position="474"/>
    </location>
</feature>
<evidence type="ECO:0000256" key="4">
    <source>
        <dbReference type="ARBA" id="ARBA00022692"/>
    </source>
</evidence>
<evidence type="ECO:0000259" key="14">
    <source>
        <dbReference type="PROSITE" id="PS50990"/>
    </source>
</evidence>
<evidence type="ECO:0000256" key="10">
    <source>
        <dbReference type="ARBA" id="ARBA00023136"/>
    </source>
</evidence>
<dbReference type="OrthoDB" id="9762778at2"/>
<evidence type="ECO:0000259" key="13">
    <source>
        <dbReference type="PROSITE" id="PS50929"/>
    </source>
</evidence>
<dbReference type="InterPro" id="IPR003439">
    <property type="entry name" value="ABC_transporter-like_ATP-bd"/>
</dbReference>
<organism evidence="15 16">
    <name type="scientific">Dictyobacter aurantiacus</name>
    <dbReference type="NCBI Taxonomy" id="1936993"/>
    <lineage>
        <taxon>Bacteria</taxon>
        <taxon>Bacillati</taxon>
        <taxon>Chloroflexota</taxon>
        <taxon>Ktedonobacteria</taxon>
        <taxon>Ktedonobacterales</taxon>
        <taxon>Dictyobacteraceae</taxon>
        <taxon>Dictyobacter</taxon>
    </lineage>
</organism>
<feature type="transmembrane region" description="Helical" evidence="11">
    <location>
        <begin position="229"/>
        <end position="250"/>
    </location>
</feature>
<dbReference type="PANTHER" id="PTHR43394:SF1">
    <property type="entry name" value="ATP-BINDING CASSETTE SUB-FAMILY B MEMBER 10, MITOCHONDRIAL"/>
    <property type="match status" value="1"/>
</dbReference>
<evidence type="ECO:0000256" key="5">
    <source>
        <dbReference type="ARBA" id="ARBA00022741"/>
    </source>
</evidence>
<dbReference type="PROSITE" id="PS50929">
    <property type="entry name" value="ABC_TM1F"/>
    <property type="match status" value="1"/>
</dbReference>
<keyword evidence="3" id="KW-1003">Cell membrane</keyword>
<dbReference type="Proteomes" id="UP000287224">
    <property type="component" value="Unassembled WGS sequence"/>
</dbReference>
<evidence type="ECO:0000313" key="16">
    <source>
        <dbReference type="Proteomes" id="UP000287224"/>
    </source>
</evidence>
<dbReference type="GO" id="GO:0015421">
    <property type="term" value="F:ABC-type oligopeptide transporter activity"/>
    <property type="evidence" value="ECO:0007669"/>
    <property type="project" value="TreeGrafter"/>
</dbReference>
<proteinExistence type="predicted"/>
<dbReference type="InterPro" id="IPR011527">
    <property type="entry name" value="ABC1_TM_dom"/>
</dbReference>
<feature type="domain" description="ABC transporter" evidence="12">
    <location>
        <begin position="508"/>
        <end position="741"/>
    </location>
</feature>
<evidence type="ECO:0000256" key="7">
    <source>
        <dbReference type="ARBA" id="ARBA00022807"/>
    </source>
</evidence>
<dbReference type="FunFam" id="3.40.50.300:FF:000299">
    <property type="entry name" value="ABC transporter ATP-binding protein/permease"/>
    <property type="match status" value="1"/>
</dbReference>
<dbReference type="Pfam" id="PF00664">
    <property type="entry name" value="ABC_membrane"/>
    <property type="match status" value="1"/>
</dbReference>
<name>A0A401ZQJ1_9CHLR</name>
<dbReference type="InterPro" id="IPR005074">
    <property type="entry name" value="Peptidase_C39"/>
</dbReference>
<comment type="subcellular location">
    <subcellularLocation>
        <location evidence="1">Cell membrane</location>
        <topology evidence="1">Multi-pass membrane protein</topology>
    </subcellularLocation>
</comment>
<dbReference type="PROSITE" id="PS50990">
    <property type="entry name" value="PEPTIDASE_C39"/>
    <property type="match status" value="1"/>
</dbReference>
<evidence type="ECO:0000256" key="8">
    <source>
        <dbReference type="ARBA" id="ARBA00022840"/>
    </source>
</evidence>
<accession>A0A401ZQJ1</accession>
<dbReference type="PANTHER" id="PTHR43394">
    <property type="entry name" value="ATP-DEPENDENT PERMEASE MDL1, MITOCHONDRIAL"/>
    <property type="match status" value="1"/>
</dbReference>
<keyword evidence="9 11" id="KW-1133">Transmembrane helix</keyword>
<dbReference type="InterPro" id="IPR039421">
    <property type="entry name" value="Type_1_exporter"/>
</dbReference>
<dbReference type="SUPFAM" id="SSF90123">
    <property type="entry name" value="ABC transporter transmembrane region"/>
    <property type="match status" value="1"/>
</dbReference>
<dbReference type="GO" id="GO:0005886">
    <property type="term" value="C:plasma membrane"/>
    <property type="evidence" value="ECO:0007669"/>
    <property type="project" value="UniProtKB-SubCell"/>
</dbReference>
<evidence type="ECO:0000256" key="2">
    <source>
        <dbReference type="ARBA" id="ARBA00022448"/>
    </source>
</evidence>
<reference evidence="16" key="1">
    <citation type="submission" date="2018-12" db="EMBL/GenBank/DDBJ databases">
        <title>Tengunoibacter tsumagoiensis gen. nov., sp. nov., Dictyobacter kobayashii sp. nov., D. alpinus sp. nov., and D. joshuensis sp. nov. and description of Dictyobacteraceae fam. nov. within the order Ktedonobacterales isolated from Tengu-no-mugimeshi.</title>
        <authorList>
            <person name="Wang C.M."/>
            <person name="Zheng Y."/>
            <person name="Sakai Y."/>
            <person name="Toyoda A."/>
            <person name="Minakuchi Y."/>
            <person name="Abe K."/>
            <person name="Yokota A."/>
            <person name="Yabe S."/>
        </authorList>
    </citation>
    <scope>NUCLEOTIDE SEQUENCE [LARGE SCALE GENOMIC DNA]</scope>
    <source>
        <strain evidence="16">S-27</strain>
    </source>
</reference>
<keyword evidence="6" id="KW-0378">Hydrolase</keyword>
<gene>
    <name evidence="15" type="ORF">KDAU_63830</name>
</gene>
<dbReference type="Gene3D" id="3.40.50.300">
    <property type="entry name" value="P-loop containing nucleotide triphosphate hydrolases"/>
    <property type="match status" value="1"/>
</dbReference>
<dbReference type="EMBL" id="BIFQ01000002">
    <property type="protein sequence ID" value="GCE09054.1"/>
    <property type="molecule type" value="Genomic_DNA"/>
</dbReference>
<dbReference type="Gene3D" id="3.90.70.10">
    <property type="entry name" value="Cysteine proteinases"/>
    <property type="match status" value="1"/>
</dbReference>
<dbReference type="GO" id="GO:0016887">
    <property type="term" value="F:ATP hydrolysis activity"/>
    <property type="evidence" value="ECO:0007669"/>
    <property type="project" value="InterPro"/>
</dbReference>
<dbReference type="PROSITE" id="PS50893">
    <property type="entry name" value="ABC_TRANSPORTER_2"/>
    <property type="match status" value="1"/>
</dbReference>
<dbReference type="InterPro" id="IPR027417">
    <property type="entry name" value="P-loop_NTPase"/>
</dbReference>
<keyword evidence="2" id="KW-0813">Transport</keyword>
<protein>
    <submittedName>
        <fullName evidence="15">ABC transporter</fullName>
    </submittedName>
</protein>
<keyword evidence="16" id="KW-1185">Reference proteome</keyword>
<keyword evidence="10 11" id="KW-0472">Membrane</keyword>
<keyword evidence="4 11" id="KW-0812">Transmembrane</keyword>
<dbReference type="SUPFAM" id="SSF52540">
    <property type="entry name" value="P-loop containing nucleoside triphosphate hydrolases"/>
    <property type="match status" value="1"/>
</dbReference>
<evidence type="ECO:0000256" key="3">
    <source>
        <dbReference type="ARBA" id="ARBA00022475"/>
    </source>
</evidence>
<dbReference type="InterPro" id="IPR003593">
    <property type="entry name" value="AAA+_ATPase"/>
</dbReference>
<comment type="caution">
    <text evidence="15">The sequence shown here is derived from an EMBL/GenBank/DDBJ whole genome shotgun (WGS) entry which is preliminary data.</text>
</comment>
<dbReference type="AlphaFoldDB" id="A0A401ZQJ1"/>
<evidence type="ECO:0000259" key="12">
    <source>
        <dbReference type="PROSITE" id="PS50893"/>
    </source>
</evidence>